<dbReference type="InterPro" id="IPR020845">
    <property type="entry name" value="AMP-binding_CS"/>
</dbReference>
<dbReference type="InterPro" id="IPR000873">
    <property type="entry name" value="AMP-dep_synth/lig_dom"/>
</dbReference>
<evidence type="ECO:0000259" key="7">
    <source>
        <dbReference type="Pfam" id="PF00501"/>
    </source>
</evidence>
<accession>A0A450YZI7</accession>
<organism evidence="9">
    <name type="scientific">Candidatus Kentrum sp. TC</name>
    <dbReference type="NCBI Taxonomy" id="2126339"/>
    <lineage>
        <taxon>Bacteria</taxon>
        <taxon>Pseudomonadati</taxon>
        <taxon>Pseudomonadota</taxon>
        <taxon>Gammaproteobacteria</taxon>
        <taxon>Candidatus Kentrum</taxon>
    </lineage>
</organism>
<feature type="transmembrane region" description="Helical" evidence="6">
    <location>
        <begin position="106"/>
        <end position="130"/>
    </location>
</feature>
<protein>
    <submittedName>
        <fullName evidence="9">Acyl-CoA synthetase (AMP-forming)/AMP-acid ligase II</fullName>
    </submittedName>
</protein>
<dbReference type="GO" id="GO:0071766">
    <property type="term" value="P:Actinobacterium-type cell wall biogenesis"/>
    <property type="evidence" value="ECO:0007669"/>
    <property type="project" value="UniProtKB-ARBA"/>
</dbReference>
<dbReference type="CDD" id="cd05931">
    <property type="entry name" value="FAAL"/>
    <property type="match status" value="1"/>
</dbReference>
<dbReference type="InterPro" id="IPR025110">
    <property type="entry name" value="AMP-bd_C"/>
</dbReference>
<evidence type="ECO:0000259" key="8">
    <source>
        <dbReference type="Pfam" id="PF23024"/>
    </source>
</evidence>
<dbReference type="InterPro" id="IPR042099">
    <property type="entry name" value="ANL_N_sf"/>
</dbReference>
<proteinExistence type="inferred from homology"/>
<dbReference type="Pfam" id="PF00501">
    <property type="entry name" value="AMP-binding"/>
    <property type="match status" value="1"/>
</dbReference>
<dbReference type="GO" id="GO:0016874">
    <property type="term" value="F:ligase activity"/>
    <property type="evidence" value="ECO:0007669"/>
    <property type="project" value="UniProtKB-KW"/>
</dbReference>
<dbReference type="AlphaFoldDB" id="A0A450YZI7"/>
<evidence type="ECO:0000256" key="2">
    <source>
        <dbReference type="ARBA" id="ARBA00022598"/>
    </source>
</evidence>
<dbReference type="FunFam" id="3.40.50.12780:FF:000013">
    <property type="entry name" value="Long-chain-fatty-acid--AMP ligase FadD32"/>
    <property type="match status" value="1"/>
</dbReference>
<evidence type="ECO:0000256" key="5">
    <source>
        <dbReference type="SAM" id="MobiDB-lite"/>
    </source>
</evidence>
<keyword evidence="4" id="KW-0443">Lipid metabolism</keyword>
<reference evidence="9" key="1">
    <citation type="submission" date="2019-02" db="EMBL/GenBank/DDBJ databases">
        <authorList>
            <person name="Gruber-Vodicka R. H."/>
            <person name="Seah K. B. B."/>
        </authorList>
    </citation>
    <scope>NUCLEOTIDE SEQUENCE</scope>
    <source>
        <strain evidence="9">BECK_BZ123</strain>
    </source>
</reference>
<feature type="compositionally biased region" description="Low complexity" evidence="5">
    <location>
        <begin position="1"/>
        <end position="17"/>
    </location>
</feature>
<sequence>MLYKIHSSSHSPQAQPSVDMGSTYRKNRDFNVPISGDSAMKKDSNQSTLVDLLRYRARARPDETAYTFLKDGDVEEDRLTYARIDQQVRAIAARLQSISTLGERALLLYPAGLDFVAAFFACLYAGIIAVPSYPPRRNRPDPRFQAIAADAQVSVVMSTRSILSEMRSRLSKMPELRDSYRMETDTLDAATASNWQMPDIQRDTLAFLQYTSGSTGNPKGVMISHGNLLHNAEYIKQGTGLTQDDLSLTWLPNFHDMGLMNGLIQPLYMGFPSILMAPLSFLQHPIRWLRAISRHKVTYSGGPNFAYDLCLRRIAPERRRGLDLKTWRIAYNGAEPIRGKTLEQFVRYFGICGFRTKSLYPCYGLAESTVAVTGGFLEDGNICLGVGKKPLEQGRVIEAPRSGQETNRLVRCGKVQLDGRIVIANPETLSPRAPDEVGEILVSGDSVARGYWNRPEETEQTFRVFLANTDEGPFMRTGDLGFLKNGELFVTGRLKDLIIVRGRNCYPQDIESTVERSHPALSSGGCAAFSVDSEGEERLVVVQEVERTALRKLDADEVILAIRNAVSEQHELQIHEIVLLRPTAIPKTSSGKIQRGLCKRKFLADDLDVIPKNIARAEQKAEKTG</sequence>
<dbReference type="InterPro" id="IPR045851">
    <property type="entry name" value="AMP-bd_C_sf"/>
</dbReference>
<comment type="similarity">
    <text evidence="1">Belongs to the ATP-dependent AMP-binding enzyme family.</text>
</comment>
<keyword evidence="2 9" id="KW-0436">Ligase</keyword>
<gene>
    <name evidence="9" type="ORF">BECKTC1821D_GA0114238_10388</name>
</gene>
<keyword evidence="6" id="KW-0472">Membrane</keyword>
<dbReference type="PANTHER" id="PTHR22754">
    <property type="entry name" value="DISCO-INTERACTING PROTEIN 2 DIP2 -RELATED"/>
    <property type="match status" value="1"/>
</dbReference>
<keyword evidence="3" id="KW-0276">Fatty acid metabolism</keyword>
<dbReference type="SUPFAM" id="SSF56801">
    <property type="entry name" value="Acetyl-CoA synthetase-like"/>
    <property type="match status" value="1"/>
</dbReference>
<keyword evidence="6" id="KW-1133">Transmembrane helix</keyword>
<dbReference type="GO" id="GO:0005886">
    <property type="term" value="C:plasma membrane"/>
    <property type="evidence" value="ECO:0007669"/>
    <property type="project" value="TreeGrafter"/>
</dbReference>
<name>A0A450YZI7_9GAMM</name>
<evidence type="ECO:0000256" key="4">
    <source>
        <dbReference type="ARBA" id="ARBA00023098"/>
    </source>
</evidence>
<dbReference type="Gene3D" id="3.40.50.12780">
    <property type="entry name" value="N-terminal domain of ligase-like"/>
    <property type="match status" value="1"/>
</dbReference>
<feature type="region of interest" description="Disordered" evidence="5">
    <location>
        <begin position="1"/>
        <end position="23"/>
    </location>
</feature>
<dbReference type="GO" id="GO:0070566">
    <property type="term" value="F:adenylyltransferase activity"/>
    <property type="evidence" value="ECO:0007669"/>
    <property type="project" value="TreeGrafter"/>
</dbReference>
<dbReference type="PANTHER" id="PTHR22754:SF32">
    <property type="entry name" value="DISCO-INTERACTING PROTEIN 2"/>
    <property type="match status" value="1"/>
</dbReference>
<feature type="domain" description="AMP-binding enzyme C-terminal" evidence="8">
    <location>
        <begin position="496"/>
        <end position="609"/>
    </location>
</feature>
<evidence type="ECO:0000256" key="6">
    <source>
        <dbReference type="SAM" id="Phobius"/>
    </source>
</evidence>
<evidence type="ECO:0000313" key="9">
    <source>
        <dbReference type="EMBL" id="VFK46937.1"/>
    </source>
</evidence>
<dbReference type="Gene3D" id="3.30.300.30">
    <property type="match status" value="1"/>
</dbReference>
<dbReference type="InterPro" id="IPR040097">
    <property type="entry name" value="FAAL/FAAC"/>
</dbReference>
<dbReference type="GO" id="GO:0006633">
    <property type="term" value="P:fatty acid biosynthetic process"/>
    <property type="evidence" value="ECO:0007669"/>
    <property type="project" value="TreeGrafter"/>
</dbReference>
<dbReference type="Pfam" id="PF23024">
    <property type="entry name" value="AMP-dom_DIP2-like"/>
    <property type="match status" value="1"/>
</dbReference>
<evidence type="ECO:0000256" key="3">
    <source>
        <dbReference type="ARBA" id="ARBA00022832"/>
    </source>
</evidence>
<evidence type="ECO:0000256" key="1">
    <source>
        <dbReference type="ARBA" id="ARBA00006432"/>
    </source>
</evidence>
<dbReference type="PROSITE" id="PS00455">
    <property type="entry name" value="AMP_BINDING"/>
    <property type="match status" value="1"/>
</dbReference>
<feature type="domain" description="AMP-dependent synthetase/ligase" evidence="7">
    <location>
        <begin position="54"/>
        <end position="452"/>
    </location>
</feature>
<keyword evidence="6" id="KW-0812">Transmembrane</keyword>
<dbReference type="EMBL" id="CAADFS010000038">
    <property type="protein sequence ID" value="VFK46937.1"/>
    <property type="molecule type" value="Genomic_DNA"/>
</dbReference>